<keyword evidence="1" id="KW-0732">Signal</keyword>
<evidence type="ECO:0000256" key="1">
    <source>
        <dbReference type="SAM" id="SignalP"/>
    </source>
</evidence>
<proteinExistence type="predicted"/>
<dbReference type="STRING" id="1436961.SAMN05421739_10788"/>
<dbReference type="Gene3D" id="2.40.160.10">
    <property type="entry name" value="Porin"/>
    <property type="match status" value="1"/>
</dbReference>
<keyword evidence="3" id="KW-1185">Reference proteome</keyword>
<accession>A0A1I2Y5W1</accession>
<reference evidence="3" key="1">
    <citation type="submission" date="2016-10" db="EMBL/GenBank/DDBJ databases">
        <authorList>
            <person name="Varghese N."/>
            <person name="Submissions S."/>
        </authorList>
    </citation>
    <scope>NUCLEOTIDE SEQUENCE [LARGE SCALE GENOMIC DNA]</scope>
    <source>
        <strain evidence="3">LP51</strain>
    </source>
</reference>
<sequence>MQVTLPQRILICLPLFLLLHTACLAQYPEEKPEEKPYLKLGGAVRFNYNLSTWKEDQLDRGGDFGFDMFRINAEAEYRGIKLNAEFRHYSQAFGGSFLKQAWFQYDFSEQSQLQVGLNQVPFGIQQYNSNNWFFNLTYYIGFEDDHDMGVKYIHDAGRWQWQAAYYKSAEEFVFALTDPSPNRYSYDVTGRNKENNQLDFKVIRRLGDSLAHEVGFSLQGGLLYNLDTERNGTRYAGAIHYEYKTAHSPWNVKLQAMLYRFNPNYATNNDLDYVEMGAYGANYNVANKGEVYTAGVAYHIPIDTKLLQGIDIYNNYGYYNKRVSGYENAHMNVLGALFTAGPMYIYTDAAFGYNQPWLGPEWTNALAAGTPGDTKWHMRFNINMGYYF</sequence>
<organism evidence="2 3">
    <name type="scientific">Pontibacter chinhatensis</name>
    <dbReference type="NCBI Taxonomy" id="1436961"/>
    <lineage>
        <taxon>Bacteria</taxon>
        <taxon>Pseudomonadati</taxon>
        <taxon>Bacteroidota</taxon>
        <taxon>Cytophagia</taxon>
        <taxon>Cytophagales</taxon>
        <taxon>Hymenobacteraceae</taxon>
        <taxon>Pontibacter</taxon>
    </lineage>
</organism>
<name>A0A1I2Y5W1_9BACT</name>
<evidence type="ECO:0000313" key="3">
    <source>
        <dbReference type="Proteomes" id="UP000198724"/>
    </source>
</evidence>
<feature type="signal peptide" evidence="1">
    <location>
        <begin position="1"/>
        <end position="25"/>
    </location>
</feature>
<gene>
    <name evidence="2" type="ORF">SAMN05421739_10788</name>
</gene>
<dbReference type="SUPFAM" id="SSF56935">
    <property type="entry name" value="Porins"/>
    <property type="match status" value="1"/>
</dbReference>
<evidence type="ECO:0000313" key="2">
    <source>
        <dbReference type="EMBL" id="SFH21053.1"/>
    </source>
</evidence>
<dbReference type="InterPro" id="IPR023614">
    <property type="entry name" value="Porin_dom_sf"/>
</dbReference>
<dbReference type="AlphaFoldDB" id="A0A1I2Y5W1"/>
<dbReference type="Proteomes" id="UP000198724">
    <property type="component" value="Unassembled WGS sequence"/>
</dbReference>
<evidence type="ECO:0008006" key="4">
    <source>
        <dbReference type="Google" id="ProtNLM"/>
    </source>
</evidence>
<feature type="chain" id="PRO_5011458652" description="Phosphate-selective porin O and P" evidence="1">
    <location>
        <begin position="26"/>
        <end position="388"/>
    </location>
</feature>
<protein>
    <recommendedName>
        <fullName evidence="4">Phosphate-selective porin O and P</fullName>
    </recommendedName>
</protein>
<dbReference type="EMBL" id="FOOT01000007">
    <property type="protein sequence ID" value="SFH21053.1"/>
    <property type="molecule type" value="Genomic_DNA"/>
</dbReference>
<dbReference type="RefSeq" id="WP_245756291.1">
    <property type="nucleotide sequence ID" value="NZ_FOOT01000007.1"/>
</dbReference>